<evidence type="ECO:0000313" key="2">
    <source>
        <dbReference type="Proteomes" id="UP000214666"/>
    </source>
</evidence>
<dbReference type="Proteomes" id="UP000214666">
    <property type="component" value="Chromosome"/>
</dbReference>
<sequence length="372" mass="42886">MKRNKKEERFNEVTQLLRGIVNKARNDQLAFDSVFSSDLDLLFTTSNWGFREITLVIAVARLLNRDYKASEAFYNCNPRPLFEQPIRHILSENNIPHRKSGPLNVAKATVGINDEWAGQRRPANVAAAVVRLVKWIENAQHEELENFTVCLLARLLNESKKAEALNVNIEPQTDPNFLYMICNRLIKEVPDAGNTPQRIFGLLLHSYHEILNTGIKVTGYKDRASTTSTTSKKPGDVNEETREGLILKVYEVTVKPFDQQRIIESSEALKAYDEMHNTYTNEVIVICRKCDIPSELSITALNGVLGKYIYQDIIYYFVDIFEWMHLHLVTMPNESKLFFYKEINDYISDVNTSMKVKSLWKELNSDIHHEKV</sequence>
<proteinExistence type="predicted"/>
<dbReference type="KEGG" id="pkb:B4V02_20990"/>
<dbReference type="AlphaFoldDB" id="A0A222WSW4"/>
<reference evidence="1 2" key="1">
    <citation type="submission" date="2017-03" db="EMBL/GenBank/DDBJ databases">
        <title>Complete genome sequence of Paenibacillus Kribbensis producing bioflocculants.</title>
        <authorList>
            <person name="Lee H.-G."/>
            <person name="Oh H.-M."/>
        </authorList>
    </citation>
    <scope>NUCLEOTIDE SEQUENCE [LARGE SCALE GENOMIC DNA]</scope>
    <source>
        <strain evidence="1 2">AM49</strain>
    </source>
</reference>
<name>A0A222WSW4_9BACL</name>
<dbReference type="RefSeq" id="WP_094156269.1">
    <property type="nucleotide sequence ID" value="NZ_CP020028.1"/>
</dbReference>
<evidence type="ECO:0000313" key="1">
    <source>
        <dbReference type="EMBL" id="ASR48994.1"/>
    </source>
</evidence>
<gene>
    <name evidence="1" type="ORF">B4V02_20990</name>
</gene>
<protein>
    <submittedName>
        <fullName evidence="1">Uncharacterized protein</fullName>
    </submittedName>
</protein>
<dbReference type="OrthoDB" id="7054049at2"/>
<organism evidence="1 2">
    <name type="scientific">Paenibacillus kribbensis</name>
    <dbReference type="NCBI Taxonomy" id="172713"/>
    <lineage>
        <taxon>Bacteria</taxon>
        <taxon>Bacillati</taxon>
        <taxon>Bacillota</taxon>
        <taxon>Bacilli</taxon>
        <taxon>Bacillales</taxon>
        <taxon>Paenibacillaceae</taxon>
        <taxon>Paenibacillus</taxon>
    </lineage>
</organism>
<accession>A0A222WSW4</accession>
<keyword evidence="2" id="KW-1185">Reference proteome</keyword>
<dbReference type="EMBL" id="CP020028">
    <property type="protein sequence ID" value="ASR48994.1"/>
    <property type="molecule type" value="Genomic_DNA"/>
</dbReference>